<evidence type="ECO:0000313" key="2">
    <source>
        <dbReference type="EMBL" id="GFY33491.1"/>
    </source>
</evidence>
<keyword evidence="3" id="KW-1185">Reference proteome</keyword>
<accession>A0A8X6WGD0</accession>
<dbReference type="AlphaFoldDB" id="A0A8X6WGD0"/>
<name>A0A8X6WGD0_TRICX</name>
<evidence type="ECO:0000313" key="3">
    <source>
        <dbReference type="Proteomes" id="UP000887159"/>
    </source>
</evidence>
<dbReference type="EMBL" id="BMAU01021411">
    <property type="protein sequence ID" value="GFY33491.1"/>
    <property type="molecule type" value="Genomic_DNA"/>
</dbReference>
<evidence type="ECO:0000256" key="1">
    <source>
        <dbReference type="SAM" id="MobiDB-lite"/>
    </source>
</evidence>
<comment type="caution">
    <text evidence="2">The sequence shown here is derived from an EMBL/GenBank/DDBJ whole genome shotgun (WGS) entry which is preliminary data.</text>
</comment>
<protein>
    <submittedName>
        <fullName evidence="2">Uncharacterized protein</fullName>
    </submittedName>
</protein>
<dbReference type="Proteomes" id="UP000887159">
    <property type="component" value="Unassembled WGS sequence"/>
</dbReference>
<sequence length="147" mass="16197">MAASSSSLIPTPLTHADNQGEGHPRGLTLQGAARVYVTPLGHLPQLLTDSIELADVSEAFSTLLRKSQMLPKTSDAVYEKRKLLAFITRIRVPRAFLWPWLLGGYGHELMAGMSWVRVLVPLKTRLVKGDGARQIRRGLKSSIGVVW</sequence>
<organism evidence="2 3">
    <name type="scientific">Trichonephila clavipes</name>
    <name type="common">Golden silk orbweaver</name>
    <name type="synonym">Nephila clavipes</name>
    <dbReference type="NCBI Taxonomy" id="2585209"/>
    <lineage>
        <taxon>Eukaryota</taxon>
        <taxon>Metazoa</taxon>
        <taxon>Ecdysozoa</taxon>
        <taxon>Arthropoda</taxon>
        <taxon>Chelicerata</taxon>
        <taxon>Arachnida</taxon>
        <taxon>Araneae</taxon>
        <taxon>Araneomorphae</taxon>
        <taxon>Entelegynae</taxon>
        <taxon>Araneoidea</taxon>
        <taxon>Nephilidae</taxon>
        <taxon>Trichonephila</taxon>
    </lineage>
</organism>
<feature type="region of interest" description="Disordered" evidence="1">
    <location>
        <begin position="1"/>
        <end position="24"/>
    </location>
</feature>
<proteinExistence type="predicted"/>
<reference evidence="2" key="1">
    <citation type="submission" date="2020-08" db="EMBL/GenBank/DDBJ databases">
        <title>Multicomponent nature underlies the extraordinary mechanical properties of spider dragline silk.</title>
        <authorList>
            <person name="Kono N."/>
            <person name="Nakamura H."/>
            <person name="Mori M."/>
            <person name="Yoshida Y."/>
            <person name="Ohtoshi R."/>
            <person name="Malay A.D."/>
            <person name="Moran D.A.P."/>
            <person name="Tomita M."/>
            <person name="Numata K."/>
            <person name="Arakawa K."/>
        </authorList>
    </citation>
    <scope>NUCLEOTIDE SEQUENCE</scope>
</reference>
<gene>
    <name evidence="2" type="ORF">TNCV_2227601</name>
</gene>